<feature type="domain" description="Glycosyltransferase 2-like" evidence="3">
    <location>
        <begin position="505"/>
        <end position="629"/>
    </location>
</feature>
<dbReference type="InterPro" id="IPR001173">
    <property type="entry name" value="Glyco_trans_2-like"/>
</dbReference>
<name>A0ABV6JTN3_9PROT</name>
<evidence type="ECO:0000256" key="1">
    <source>
        <dbReference type="SAM" id="Coils"/>
    </source>
</evidence>
<protein>
    <submittedName>
        <fullName evidence="4">Rhamnan synthesis F family protein</fullName>
    </submittedName>
</protein>
<dbReference type="EMBL" id="JBHLUN010000007">
    <property type="protein sequence ID" value="MFC0408647.1"/>
    <property type="molecule type" value="Genomic_DNA"/>
</dbReference>
<organism evidence="4 5">
    <name type="scientific">Roseomonas elaeocarpi</name>
    <dbReference type="NCBI Taxonomy" id="907779"/>
    <lineage>
        <taxon>Bacteria</taxon>
        <taxon>Pseudomonadati</taxon>
        <taxon>Pseudomonadota</taxon>
        <taxon>Alphaproteobacteria</taxon>
        <taxon>Acetobacterales</taxon>
        <taxon>Roseomonadaceae</taxon>
        <taxon>Roseomonas</taxon>
    </lineage>
</organism>
<dbReference type="Gene3D" id="3.40.50.2000">
    <property type="entry name" value="Glycogen Phosphorylase B"/>
    <property type="match status" value="1"/>
</dbReference>
<dbReference type="CDD" id="cd04186">
    <property type="entry name" value="GT_2_like_c"/>
    <property type="match status" value="1"/>
</dbReference>
<accession>A0ABV6JTN3</accession>
<dbReference type="PANTHER" id="PTHR43179:SF7">
    <property type="entry name" value="RHAMNOSYLTRANSFERASE WBBL"/>
    <property type="match status" value="1"/>
</dbReference>
<proteinExistence type="predicted"/>
<dbReference type="InterPro" id="IPR007739">
    <property type="entry name" value="RgpF"/>
</dbReference>
<keyword evidence="1" id="KW-0175">Coiled coil</keyword>
<dbReference type="SUPFAM" id="SSF53335">
    <property type="entry name" value="S-adenosyl-L-methionine-dependent methyltransferases"/>
    <property type="match status" value="1"/>
</dbReference>
<evidence type="ECO:0000313" key="4">
    <source>
        <dbReference type="EMBL" id="MFC0408647.1"/>
    </source>
</evidence>
<dbReference type="SUPFAM" id="SSF53448">
    <property type="entry name" value="Nucleotide-diphospho-sugar transferases"/>
    <property type="match status" value="1"/>
</dbReference>
<dbReference type="PANTHER" id="PTHR43179">
    <property type="entry name" value="RHAMNOSYLTRANSFERASE WBBL"/>
    <property type="match status" value="1"/>
</dbReference>
<dbReference type="Gene3D" id="3.40.50.150">
    <property type="entry name" value="Vaccinia Virus protein VP39"/>
    <property type="match status" value="1"/>
</dbReference>
<feature type="coiled-coil region" evidence="1">
    <location>
        <begin position="346"/>
        <end position="373"/>
    </location>
</feature>
<dbReference type="Pfam" id="PF13578">
    <property type="entry name" value="Methyltransf_24"/>
    <property type="match status" value="1"/>
</dbReference>
<reference evidence="4 5" key="1">
    <citation type="submission" date="2024-09" db="EMBL/GenBank/DDBJ databases">
        <authorList>
            <person name="Sun Q."/>
            <person name="Mori K."/>
        </authorList>
    </citation>
    <scope>NUCLEOTIDE SEQUENCE [LARGE SCALE GENOMIC DNA]</scope>
    <source>
        <strain evidence="4 5">TBRC 5777</strain>
    </source>
</reference>
<feature type="coiled-coil region" evidence="1">
    <location>
        <begin position="244"/>
        <end position="278"/>
    </location>
</feature>
<dbReference type="Proteomes" id="UP001589865">
    <property type="component" value="Unassembled WGS sequence"/>
</dbReference>
<evidence type="ECO:0000259" key="3">
    <source>
        <dbReference type="Pfam" id="PF00535"/>
    </source>
</evidence>
<keyword evidence="5" id="KW-1185">Reference proteome</keyword>
<comment type="caution">
    <text evidence="4">The sequence shown here is derived from an EMBL/GenBank/DDBJ whole genome shotgun (WGS) entry which is preliminary data.</text>
</comment>
<dbReference type="Pfam" id="PF00535">
    <property type="entry name" value="Glycos_transf_2"/>
    <property type="match status" value="1"/>
</dbReference>
<dbReference type="RefSeq" id="WP_377044406.1">
    <property type="nucleotide sequence ID" value="NZ_JBHLUN010000007.1"/>
</dbReference>
<dbReference type="Pfam" id="PF13692">
    <property type="entry name" value="Glyco_trans_1_4"/>
    <property type="match status" value="1"/>
</dbReference>
<gene>
    <name evidence="4" type="ORF">ACFFGY_10330</name>
</gene>
<dbReference type="SUPFAM" id="SSF53756">
    <property type="entry name" value="UDP-Glycosyltransferase/glycogen phosphorylase"/>
    <property type="match status" value="1"/>
</dbReference>
<evidence type="ECO:0000256" key="2">
    <source>
        <dbReference type="SAM" id="MobiDB-lite"/>
    </source>
</evidence>
<feature type="compositionally biased region" description="Basic and acidic residues" evidence="2">
    <location>
        <begin position="1144"/>
        <end position="1154"/>
    </location>
</feature>
<sequence>MQNWEQELGLGDEISWDPMRIVPPDPWVGHLPFAFWLVKALRPTNLVELGTHSGNSYFGFCQAMAALVPGGRAYAVDTWQGDPHAGMYGEDVYADVAAFNAEHFRQFSTLMRMTFDEARAYFPDAGATGSAGIDLLHIDGLHSYEAVEHDFETWRTALSSRGVVIFHDTNVREREFGVWRLWKDLSARFPSFEFNHSNGLGVLGVGPDQAPALRALFALEGEAAASFRRRISARGEVFQRQVQVLNLREQLRNAEAHAQNLTQQIAAATHNAEAARTEIAWRDTLLGTKEQVLASKDAMLAELGNLTAASAAALAARDQVINARDLLAMQLTADMRHHRHEHGVAIRKLEDERDAANRNAEAVHRDAEAAKRATENHLRNVHAEAQAALASVQAQAAAIMQVYVNSTSWRLTRPLRVATRLLRRQGLTPPGMGIAMPALTPPPAALAALPAPAAEAEAQAPTTPEVTATTPLKAAMRGLLQARLDAFLAGSGDLHLPRAAQPDVSIILVLYNQAELTFGCLASIIETLSGEGPSVEVVIIDNGSTDQTGALLDRLQGATVVRNGSNLHFLKAVNLAAKSVRGRHILLLNNDAQLLPGAVASAVRTLESADDIGAVGGRIILPDGTLQEAGSIVWQDGACSGYGRGEDPNAPDFMFQRDVDYCSGAFLLTPAKLWREMGGFDERYAPAYYEETDYCLRLWEGGHRVVFDPEVAILHYEFGSSSGSSEALALQATNHRIFRERHKEWLAGQFPNSPLNTIAARTARSDAPRILVFEDRVPKVELGTGYPRANRFLHELVAAGAQVALFPMHRHPETWHGVRRALDKRIEVLIAADGTQVRPYLEARRGHFDAIIVCRPPNMDTFEQAIGHHRDLIGDARVIYDAEALFVTRNLQHKEAEGQPAGALERHQMVAREVALTRLADAVISVAPAEQATLEDYGAREVTVLGHALDDQPISTGYAERDQIVFLGAIQEDSAPNADAVLWFAREILPNIRTELGANFRLTVVGQNKSPAVKALDGEALDLVGMVPELPPALARARVLVVPTRFAAGIPHKVHQAAMLGIPMVVTGLIAQQLGWQDGREVLVADTAPDFAAACLRLFNDQALWEAVRRAALDKVRQECAPEVFTRTVERIVDAIPVVRRRPEPPKDAKRVEKPVLPAPATEPNTSRPAELDFSAAVPFGFAPLDGPAPRIGVMCHLFHTAIGREVLYYLRNLPNGADLMISTDTEEKRREIEATFNNWTGGTVEVRVTPNRGRDIAPKLVGFADRYGDYDLVLHLHSKVSTHAHFLEPWRSFLFENLLGSPAVVRSILDAFARLPELGMVAPQHYESIRRWLGWNGNFEAGKALAARMGVTLSPTRALDFPSGSMFWARPAALKPLLDLKLRFEDFPEEGAQLDHTPAHAIERLYFIACERSGHSWIKVAQPVLMRDSSTVVNLPTPTALAQFMAEHGVALTGVATLPHRDSPAPMMTRIPPGLVQRLAGRQI</sequence>
<dbReference type="Gene3D" id="3.90.550.10">
    <property type="entry name" value="Spore Coat Polysaccharide Biosynthesis Protein SpsA, Chain A"/>
    <property type="match status" value="1"/>
</dbReference>
<feature type="region of interest" description="Disordered" evidence="2">
    <location>
        <begin position="1144"/>
        <end position="1169"/>
    </location>
</feature>
<dbReference type="Pfam" id="PF05045">
    <property type="entry name" value="RgpF"/>
    <property type="match status" value="1"/>
</dbReference>
<dbReference type="InterPro" id="IPR029063">
    <property type="entry name" value="SAM-dependent_MTases_sf"/>
</dbReference>
<evidence type="ECO:0000313" key="5">
    <source>
        <dbReference type="Proteomes" id="UP001589865"/>
    </source>
</evidence>
<dbReference type="InterPro" id="IPR029044">
    <property type="entry name" value="Nucleotide-diphossugar_trans"/>
</dbReference>